<feature type="transmembrane region" description="Helical" evidence="1">
    <location>
        <begin position="75"/>
        <end position="93"/>
    </location>
</feature>
<evidence type="ECO:0000256" key="1">
    <source>
        <dbReference type="SAM" id="Phobius"/>
    </source>
</evidence>
<feature type="transmembrane region" description="Helical" evidence="1">
    <location>
        <begin position="154"/>
        <end position="175"/>
    </location>
</feature>
<comment type="caution">
    <text evidence="2">The sequence shown here is derived from an EMBL/GenBank/DDBJ whole genome shotgun (WGS) entry which is preliminary data.</text>
</comment>
<dbReference type="AlphaFoldDB" id="A0A9P5UGI7"/>
<name>A0A9P5UGI7_9AGAR</name>
<sequence length="529" mass="58313">MTDIPRISTTFADVESGSSSPVLTGLDSSSALILVHDDDEEDSPIFEENLEDGDQDEYNSIFRPYIQPLTPVTTFLYLFSPYLKLGAILLPNADMPLKLSLPALILFAVLAAFARQIWYMLSRYLRKGDLEDVLLDAFTHSKGSRRAKERFREIVRTGTRVLTGTFRLFLATIYLREAAHALIPSFPSDIYISNWAFTLVLAVLLFPFVIAQSLASKRVIYTSWASILTYLLWFICVVYSHAHGSLTVNPGWLRMGSLWQGITTIAFTFTSSSTLTLYASLKASTRAANSAASKSPLSRSFKLISIISVALAICFTFPLLVFAAFPNKPQVQDTPSDRLGPFILSLGALTLLLGIPSIIVTTPSLPIPERVRRNTTIPLSKTLLFVIVTVLSLLPAKISHVCSDIVIVCALAATYFLPALVHITTHFFKRPLSIVMPTLPTTPHNPNQTTFSSSFTSLPPLPDSSMGPISSTSTEPNSANDPLLQRKELMLQRKQFGKRIVWDIGVWVLLLPVGGGGFVWAIGRIAGKW</sequence>
<feature type="transmembrane region" description="Helical" evidence="1">
    <location>
        <begin position="382"/>
        <end position="399"/>
    </location>
</feature>
<evidence type="ECO:0000313" key="3">
    <source>
        <dbReference type="Proteomes" id="UP000772434"/>
    </source>
</evidence>
<feature type="transmembrane region" description="Helical" evidence="1">
    <location>
        <begin position="99"/>
        <end position="118"/>
    </location>
</feature>
<dbReference type="OrthoDB" id="3259324at2759"/>
<keyword evidence="1" id="KW-0472">Membrane</keyword>
<feature type="transmembrane region" description="Helical" evidence="1">
    <location>
        <begin position="195"/>
        <end position="215"/>
    </location>
</feature>
<organism evidence="2 3">
    <name type="scientific">Rhodocollybia butyracea</name>
    <dbReference type="NCBI Taxonomy" id="206335"/>
    <lineage>
        <taxon>Eukaryota</taxon>
        <taxon>Fungi</taxon>
        <taxon>Dikarya</taxon>
        <taxon>Basidiomycota</taxon>
        <taxon>Agaricomycotina</taxon>
        <taxon>Agaricomycetes</taxon>
        <taxon>Agaricomycetidae</taxon>
        <taxon>Agaricales</taxon>
        <taxon>Marasmiineae</taxon>
        <taxon>Omphalotaceae</taxon>
        <taxon>Rhodocollybia</taxon>
    </lineage>
</organism>
<dbReference type="Proteomes" id="UP000772434">
    <property type="component" value="Unassembled WGS sequence"/>
</dbReference>
<feature type="transmembrane region" description="Helical" evidence="1">
    <location>
        <begin position="500"/>
        <end position="523"/>
    </location>
</feature>
<evidence type="ECO:0000313" key="2">
    <source>
        <dbReference type="EMBL" id="KAF9077508.1"/>
    </source>
</evidence>
<accession>A0A9P5UGI7</accession>
<protein>
    <submittedName>
        <fullName evidence="2">Uncharacterized protein</fullName>
    </submittedName>
</protein>
<keyword evidence="1" id="KW-1133">Transmembrane helix</keyword>
<keyword evidence="1" id="KW-0812">Transmembrane</keyword>
<feature type="transmembrane region" description="Helical" evidence="1">
    <location>
        <begin position="258"/>
        <end position="281"/>
    </location>
</feature>
<keyword evidence="3" id="KW-1185">Reference proteome</keyword>
<feature type="transmembrane region" description="Helical" evidence="1">
    <location>
        <begin position="342"/>
        <end position="361"/>
    </location>
</feature>
<gene>
    <name evidence="2" type="ORF">BDP27DRAFT_1311159</name>
</gene>
<reference evidence="2" key="1">
    <citation type="submission" date="2020-11" db="EMBL/GenBank/DDBJ databases">
        <authorList>
            <consortium name="DOE Joint Genome Institute"/>
            <person name="Ahrendt S."/>
            <person name="Riley R."/>
            <person name="Andreopoulos W."/>
            <person name="Labutti K."/>
            <person name="Pangilinan J."/>
            <person name="Ruiz-Duenas F.J."/>
            <person name="Barrasa J.M."/>
            <person name="Sanchez-Garcia M."/>
            <person name="Camarero S."/>
            <person name="Miyauchi S."/>
            <person name="Serrano A."/>
            <person name="Linde D."/>
            <person name="Babiker R."/>
            <person name="Drula E."/>
            <person name="Ayuso-Fernandez I."/>
            <person name="Pacheco R."/>
            <person name="Padilla G."/>
            <person name="Ferreira P."/>
            <person name="Barriuso J."/>
            <person name="Kellner H."/>
            <person name="Castanera R."/>
            <person name="Alfaro M."/>
            <person name="Ramirez L."/>
            <person name="Pisabarro A.G."/>
            <person name="Kuo A."/>
            <person name="Tritt A."/>
            <person name="Lipzen A."/>
            <person name="He G."/>
            <person name="Yan M."/>
            <person name="Ng V."/>
            <person name="Cullen D."/>
            <person name="Martin F."/>
            <person name="Rosso M.-N."/>
            <person name="Henrissat B."/>
            <person name="Hibbett D."/>
            <person name="Martinez A.T."/>
            <person name="Grigoriev I.V."/>
        </authorList>
    </citation>
    <scope>NUCLEOTIDE SEQUENCE</scope>
    <source>
        <strain evidence="2">AH 40177</strain>
    </source>
</reference>
<feature type="transmembrane region" description="Helical" evidence="1">
    <location>
        <begin position="227"/>
        <end position="246"/>
    </location>
</feature>
<proteinExistence type="predicted"/>
<feature type="transmembrane region" description="Helical" evidence="1">
    <location>
        <begin position="301"/>
        <end position="322"/>
    </location>
</feature>
<dbReference type="EMBL" id="JADNRY010000003">
    <property type="protein sequence ID" value="KAF9077508.1"/>
    <property type="molecule type" value="Genomic_DNA"/>
</dbReference>
<feature type="transmembrane region" description="Helical" evidence="1">
    <location>
        <begin position="405"/>
        <end position="428"/>
    </location>
</feature>